<keyword evidence="2" id="KW-0813">Transport</keyword>
<feature type="transmembrane region" description="Helical" evidence="11">
    <location>
        <begin position="267"/>
        <end position="284"/>
    </location>
</feature>
<dbReference type="Proteomes" id="UP000266302">
    <property type="component" value="Unassembled WGS sequence"/>
</dbReference>
<dbReference type="SUPFAM" id="SSF81340">
    <property type="entry name" value="Clc chloride channel"/>
    <property type="match status" value="1"/>
</dbReference>
<dbReference type="InterPro" id="IPR050368">
    <property type="entry name" value="ClC-type_chloride_channel"/>
</dbReference>
<feature type="transmembrane region" description="Helical" evidence="11">
    <location>
        <begin position="12"/>
        <end position="41"/>
    </location>
</feature>
<dbReference type="Gene3D" id="3.10.580.10">
    <property type="entry name" value="CBS-domain"/>
    <property type="match status" value="1"/>
</dbReference>
<feature type="domain" description="CBS" evidence="12">
    <location>
        <begin position="514"/>
        <end position="572"/>
    </location>
</feature>
<evidence type="ECO:0000256" key="4">
    <source>
        <dbReference type="ARBA" id="ARBA00022989"/>
    </source>
</evidence>
<keyword evidence="7" id="KW-0869">Chloride channel</keyword>
<keyword evidence="8" id="KW-0868">Chloride</keyword>
<feature type="transmembrane region" description="Helical" evidence="11">
    <location>
        <begin position="401"/>
        <end position="420"/>
    </location>
</feature>
<dbReference type="OrthoDB" id="9767361at2"/>
<dbReference type="PROSITE" id="PS51371">
    <property type="entry name" value="CBS"/>
    <property type="match status" value="1"/>
</dbReference>
<dbReference type="Gene3D" id="1.10.3080.10">
    <property type="entry name" value="Clc chloride channel"/>
    <property type="match status" value="1"/>
</dbReference>
<evidence type="ECO:0000256" key="10">
    <source>
        <dbReference type="PROSITE-ProRule" id="PRU00703"/>
    </source>
</evidence>
<dbReference type="InterPro" id="IPR014743">
    <property type="entry name" value="Cl-channel_core"/>
</dbReference>
<keyword evidence="10" id="KW-0129">CBS domain</keyword>
<dbReference type="SMART" id="SM00116">
    <property type="entry name" value="CBS"/>
    <property type="match status" value="2"/>
</dbReference>
<feature type="transmembrane region" description="Helical" evidence="11">
    <location>
        <begin position="304"/>
        <end position="324"/>
    </location>
</feature>
<keyword evidence="6 11" id="KW-0472">Membrane</keyword>
<dbReference type="InterPro" id="IPR000644">
    <property type="entry name" value="CBS_dom"/>
</dbReference>
<dbReference type="PRINTS" id="PR00762">
    <property type="entry name" value="CLCHANNEL"/>
</dbReference>
<keyword evidence="3 11" id="KW-0812">Transmembrane</keyword>
<dbReference type="Pfam" id="PF00571">
    <property type="entry name" value="CBS"/>
    <property type="match status" value="2"/>
</dbReference>
<dbReference type="PANTHER" id="PTHR43427:SF6">
    <property type="entry name" value="CHLORIDE CHANNEL PROTEIN CLC-E"/>
    <property type="match status" value="1"/>
</dbReference>
<evidence type="ECO:0000256" key="6">
    <source>
        <dbReference type="ARBA" id="ARBA00023136"/>
    </source>
</evidence>
<dbReference type="GO" id="GO:0005254">
    <property type="term" value="F:chloride channel activity"/>
    <property type="evidence" value="ECO:0007669"/>
    <property type="project" value="UniProtKB-KW"/>
</dbReference>
<proteinExistence type="predicted"/>
<evidence type="ECO:0000313" key="14">
    <source>
        <dbReference type="Proteomes" id="UP000266302"/>
    </source>
</evidence>
<evidence type="ECO:0000256" key="7">
    <source>
        <dbReference type="ARBA" id="ARBA00023173"/>
    </source>
</evidence>
<evidence type="ECO:0000256" key="5">
    <source>
        <dbReference type="ARBA" id="ARBA00023065"/>
    </source>
</evidence>
<feature type="transmembrane region" description="Helical" evidence="11">
    <location>
        <begin position="336"/>
        <end position="357"/>
    </location>
</feature>
<feature type="transmembrane region" description="Helical" evidence="11">
    <location>
        <begin position="364"/>
        <end position="389"/>
    </location>
</feature>
<evidence type="ECO:0000256" key="9">
    <source>
        <dbReference type="ARBA" id="ARBA00023303"/>
    </source>
</evidence>
<dbReference type="InterPro" id="IPR046342">
    <property type="entry name" value="CBS_dom_sf"/>
</dbReference>
<dbReference type="Pfam" id="PF00654">
    <property type="entry name" value="Voltage_CLC"/>
    <property type="match status" value="1"/>
</dbReference>
<keyword evidence="14" id="KW-1185">Reference proteome</keyword>
<dbReference type="AlphaFoldDB" id="A0A398CBB0"/>
<keyword evidence="9" id="KW-0407">Ion channel</keyword>
<evidence type="ECO:0000313" key="13">
    <source>
        <dbReference type="EMBL" id="RIE00050.1"/>
    </source>
</evidence>
<sequence>MARSAQLLDQRMVWLSGLAMGLGVLAAFVAYVLTHLIGFVTNIAFYGRLSTEFTSPAHNQLGAWVIVVPAIGGLIVGFMAKWGSKAIRGHGIPEAMEQILRNESRIPARITWLKPVSSAVVIGTGGPFGAEGPIIATGGALGSLLGQLIHVTADERKILLAAGAAAGMAAIFSAPVSAVLLAVELLLFERRARSLIPVALAAAAATAIRYRLEGTEAVFAMAAVATPGTAALVLYTLLGALLGAIGVGITKLTYGIEDAFEKLPVHWVYWPALGGLVVGAIGYIDPQTLGVGYDNIAAILNGRLAVGALAILAVLKFVSWSIALGSGTSGGTLAPLFTVGGALGGILGALLATWLPALGMDPRIAALVGMAAIFAGASRAFLASVVFAFETTQQPHGLLPLLSGCAAAYLVSGLLMRHTIMTEKITRRGVRVPSDYSADYLDQVTVGDICSRDVAWLESTQRIGEVRKWIDEGHTRAQHQGFPVFKSGTLIGVVTRKDLLKPSIPGDACVEQLVHRPALVVQESHSAREAADHMVEAHVGRLVVLADGSRTDMVGIVTRGDLLAAHSQRIKEARQTHRHLTTPFHPKN</sequence>
<name>A0A398CBB0_9BURK</name>
<dbReference type="InterPro" id="IPR001807">
    <property type="entry name" value="ClC"/>
</dbReference>
<feature type="transmembrane region" description="Helical" evidence="11">
    <location>
        <begin position="158"/>
        <end position="183"/>
    </location>
</feature>
<gene>
    <name evidence="13" type="ORF">D3F03_00900</name>
</gene>
<evidence type="ECO:0000256" key="11">
    <source>
        <dbReference type="SAM" id="Phobius"/>
    </source>
</evidence>
<evidence type="ECO:0000256" key="2">
    <source>
        <dbReference type="ARBA" id="ARBA00022448"/>
    </source>
</evidence>
<dbReference type="PANTHER" id="PTHR43427">
    <property type="entry name" value="CHLORIDE CHANNEL PROTEIN CLC-E"/>
    <property type="match status" value="1"/>
</dbReference>
<evidence type="ECO:0000259" key="12">
    <source>
        <dbReference type="PROSITE" id="PS51371"/>
    </source>
</evidence>
<reference evidence="13 14" key="1">
    <citation type="submission" date="2018-09" db="EMBL/GenBank/DDBJ databases">
        <title>Draft genome of Simplicispira sp. NY-02.</title>
        <authorList>
            <person name="Im W.T."/>
        </authorList>
    </citation>
    <scope>NUCLEOTIDE SEQUENCE [LARGE SCALE GENOMIC DNA]</scope>
    <source>
        <strain evidence="13 14">NY-02</strain>
    </source>
</reference>
<dbReference type="EMBL" id="QXJC01000001">
    <property type="protein sequence ID" value="RIE00050.1"/>
    <property type="molecule type" value="Genomic_DNA"/>
</dbReference>
<evidence type="ECO:0000256" key="8">
    <source>
        <dbReference type="ARBA" id="ARBA00023214"/>
    </source>
</evidence>
<evidence type="ECO:0000256" key="1">
    <source>
        <dbReference type="ARBA" id="ARBA00004141"/>
    </source>
</evidence>
<feature type="transmembrane region" description="Helical" evidence="11">
    <location>
        <begin position="219"/>
        <end position="247"/>
    </location>
</feature>
<keyword evidence="4 11" id="KW-1133">Transmembrane helix</keyword>
<organism evidence="13 14">
    <name type="scientific">Simplicispira hankyongi</name>
    <dbReference type="NCBI Taxonomy" id="2315688"/>
    <lineage>
        <taxon>Bacteria</taxon>
        <taxon>Pseudomonadati</taxon>
        <taxon>Pseudomonadota</taxon>
        <taxon>Betaproteobacteria</taxon>
        <taxon>Burkholderiales</taxon>
        <taxon>Comamonadaceae</taxon>
        <taxon>Simplicispira</taxon>
    </lineage>
</organism>
<evidence type="ECO:0000256" key="3">
    <source>
        <dbReference type="ARBA" id="ARBA00022692"/>
    </source>
</evidence>
<dbReference type="GO" id="GO:0034707">
    <property type="term" value="C:chloride channel complex"/>
    <property type="evidence" value="ECO:0007669"/>
    <property type="project" value="UniProtKB-KW"/>
</dbReference>
<accession>A0A398CBB0</accession>
<feature type="transmembrane region" description="Helical" evidence="11">
    <location>
        <begin position="61"/>
        <end position="80"/>
    </location>
</feature>
<comment type="caution">
    <text evidence="13">The sequence shown here is derived from an EMBL/GenBank/DDBJ whole genome shotgun (WGS) entry which is preliminary data.</text>
</comment>
<comment type="subcellular location">
    <subcellularLocation>
        <location evidence="1">Membrane</location>
        <topology evidence="1">Multi-pass membrane protein</topology>
    </subcellularLocation>
</comment>
<dbReference type="SUPFAM" id="SSF54631">
    <property type="entry name" value="CBS-domain pair"/>
    <property type="match status" value="1"/>
</dbReference>
<keyword evidence="5" id="KW-0406">Ion transport</keyword>
<protein>
    <submittedName>
        <fullName evidence="13">Chloride channel protein</fullName>
    </submittedName>
</protein>
<dbReference type="CDD" id="cd00400">
    <property type="entry name" value="Voltage_gated_ClC"/>
    <property type="match status" value="1"/>
</dbReference>